<comment type="subcellular location">
    <subcellularLocation>
        <location evidence="1">Mitochondrion</location>
    </subcellularLocation>
</comment>
<dbReference type="GeneID" id="30983950"/>
<dbReference type="RefSeq" id="XP_020065132.1">
    <property type="nucleotide sequence ID" value="XM_020209814.1"/>
</dbReference>
<dbReference type="InterPro" id="IPR002677">
    <property type="entry name" value="Ribosomal_bL32"/>
</dbReference>
<proteinExistence type="inferred from homology"/>
<keyword evidence="9" id="KW-1185">Reference proteome</keyword>
<dbReference type="InterPro" id="IPR051991">
    <property type="entry name" value="Mitoribosomal_protein_bL32"/>
</dbReference>
<evidence type="ECO:0000256" key="4">
    <source>
        <dbReference type="ARBA" id="ARBA00022980"/>
    </source>
</evidence>
<evidence type="ECO:0000256" key="2">
    <source>
        <dbReference type="ARBA" id="ARBA00008560"/>
    </source>
</evidence>
<keyword evidence="4" id="KW-0689">Ribosomal protein</keyword>
<evidence type="ECO:0000313" key="9">
    <source>
        <dbReference type="Proteomes" id="UP000094285"/>
    </source>
</evidence>
<reference evidence="9" key="1">
    <citation type="submission" date="2016-05" db="EMBL/GenBank/DDBJ databases">
        <title>Comparative genomics of biotechnologically important yeasts.</title>
        <authorList>
            <consortium name="DOE Joint Genome Institute"/>
            <person name="Riley R."/>
            <person name="Haridas S."/>
            <person name="Wolfe K.H."/>
            <person name="Lopes M.R."/>
            <person name="Hittinger C.T."/>
            <person name="Goker M."/>
            <person name="Salamov A."/>
            <person name="Wisecaver J."/>
            <person name="Long T.M."/>
            <person name="Aerts A.L."/>
            <person name="Barry K."/>
            <person name="Choi C."/>
            <person name="Clum A."/>
            <person name="Coughlan A.Y."/>
            <person name="Deshpande S."/>
            <person name="Douglass A.P."/>
            <person name="Hanson S.J."/>
            <person name="Klenk H.-P."/>
            <person name="Labutti K."/>
            <person name="Lapidus A."/>
            <person name="Lindquist E."/>
            <person name="Lipzen A."/>
            <person name="Meier-Kolthoff J.P."/>
            <person name="Ohm R.A."/>
            <person name="Otillar R.P."/>
            <person name="Pangilinan J."/>
            <person name="Peng Y."/>
            <person name="Rokas A."/>
            <person name="Rosa C.A."/>
            <person name="Scheuner C."/>
            <person name="Sibirny A.A."/>
            <person name="Slot J.C."/>
            <person name="Stielow J.B."/>
            <person name="Sun H."/>
            <person name="Kurtzman C.P."/>
            <person name="Blackwell M."/>
            <person name="Grigoriev I.V."/>
            <person name="Jeffries T.W."/>
        </authorList>
    </citation>
    <scope>NUCLEOTIDE SEQUENCE [LARGE SCALE GENOMIC DNA]</scope>
    <source>
        <strain evidence="9">NRRL Y-17324</strain>
    </source>
</reference>
<gene>
    <name evidence="8" type="ORF">CANTADRAFT_50360</name>
</gene>
<dbReference type="GO" id="GO:0003735">
    <property type="term" value="F:structural constituent of ribosome"/>
    <property type="evidence" value="ECO:0007669"/>
    <property type="project" value="InterPro"/>
</dbReference>
<dbReference type="EMBL" id="KV453911">
    <property type="protein sequence ID" value="ODV80010.1"/>
    <property type="molecule type" value="Genomic_DNA"/>
</dbReference>
<comment type="similarity">
    <text evidence="2">Belongs to the bacterial ribosomal protein bL32 family.</text>
</comment>
<keyword evidence="5" id="KW-0496">Mitochondrion</keyword>
<accession>A0A1E4SKJ6</accession>
<dbReference type="InterPro" id="IPR011332">
    <property type="entry name" value="Ribosomal_zn-bd"/>
</dbReference>
<evidence type="ECO:0000256" key="6">
    <source>
        <dbReference type="ARBA" id="ARBA00023274"/>
    </source>
</evidence>
<name>A0A1E4SKJ6_9ASCO</name>
<evidence type="ECO:0000256" key="5">
    <source>
        <dbReference type="ARBA" id="ARBA00023128"/>
    </source>
</evidence>
<dbReference type="SUPFAM" id="SSF57829">
    <property type="entry name" value="Zn-binding ribosomal proteins"/>
    <property type="match status" value="1"/>
</dbReference>
<evidence type="ECO:0000256" key="7">
    <source>
        <dbReference type="ARBA" id="ARBA00039935"/>
    </source>
</evidence>
<dbReference type="OrthoDB" id="2014905at2759"/>
<dbReference type="PANTHER" id="PTHR21026:SF2">
    <property type="entry name" value="LARGE RIBOSOMAL SUBUNIT PROTEIN BL32M"/>
    <property type="match status" value="1"/>
</dbReference>
<keyword evidence="3" id="KW-0809">Transit peptide</keyword>
<organism evidence="8 9">
    <name type="scientific">Suhomyces tanzawaensis NRRL Y-17324</name>
    <dbReference type="NCBI Taxonomy" id="984487"/>
    <lineage>
        <taxon>Eukaryota</taxon>
        <taxon>Fungi</taxon>
        <taxon>Dikarya</taxon>
        <taxon>Ascomycota</taxon>
        <taxon>Saccharomycotina</taxon>
        <taxon>Pichiomycetes</taxon>
        <taxon>Debaryomycetaceae</taxon>
        <taxon>Suhomyces</taxon>
    </lineage>
</organism>
<dbReference type="STRING" id="984487.A0A1E4SKJ6"/>
<evidence type="ECO:0000256" key="3">
    <source>
        <dbReference type="ARBA" id="ARBA00022946"/>
    </source>
</evidence>
<dbReference type="GO" id="GO:0005762">
    <property type="term" value="C:mitochondrial large ribosomal subunit"/>
    <property type="evidence" value="ECO:0007669"/>
    <property type="project" value="TreeGrafter"/>
</dbReference>
<keyword evidence="6" id="KW-0687">Ribonucleoprotein</keyword>
<dbReference type="GO" id="GO:0006412">
    <property type="term" value="P:translation"/>
    <property type="evidence" value="ECO:0007669"/>
    <property type="project" value="InterPro"/>
</dbReference>
<dbReference type="Pfam" id="PF01783">
    <property type="entry name" value="Ribosomal_L32p"/>
    <property type="match status" value="1"/>
</dbReference>
<dbReference type="Proteomes" id="UP000094285">
    <property type="component" value="Unassembled WGS sequence"/>
</dbReference>
<dbReference type="PANTHER" id="PTHR21026">
    <property type="entry name" value="39S RIBOSOMAL PROTEIN L32, MITOCHONDRIAL"/>
    <property type="match status" value="1"/>
</dbReference>
<sequence>MSLALRIGGSFSVPQALLAMLPKLPAFPINSIFHNSPAIDERLEELREQIENNHGRPPFMIDNGTIVKAAPKKKMSKRRHRTKLYTPGDKQIHPLNNIVRCPACGHVKRSHFMCMNCFAEIRTFLKGKKRENGLIKDAENPQTNLDPVDEKLIYPGKYLKDDQIRLEEKKWIPVREEPLMFDKKHLKHSK</sequence>
<dbReference type="AlphaFoldDB" id="A0A1E4SKJ6"/>
<protein>
    <recommendedName>
        <fullName evidence="7">Large ribosomal subunit protein bL32m</fullName>
    </recommendedName>
</protein>
<evidence type="ECO:0000313" key="8">
    <source>
        <dbReference type="EMBL" id="ODV80010.1"/>
    </source>
</evidence>
<evidence type="ECO:0000256" key="1">
    <source>
        <dbReference type="ARBA" id="ARBA00004173"/>
    </source>
</evidence>